<keyword evidence="2" id="KW-0238">DNA-binding</keyword>
<dbReference type="OrthoDB" id="8907575at2"/>
<dbReference type="InterPro" id="IPR036388">
    <property type="entry name" value="WH-like_DNA-bd_sf"/>
</dbReference>
<dbReference type="AlphaFoldDB" id="I8HXX2"/>
<evidence type="ECO:0000256" key="3">
    <source>
        <dbReference type="ARBA" id="ARBA00023163"/>
    </source>
</evidence>
<accession>I8HXX2</accession>
<dbReference type="GO" id="GO:0006950">
    <property type="term" value="P:response to stress"/>
    <property type="evidence" value="ECO:0007669"/>
    <property type="project" value="TreeGrafter"/>
</dbReference>
<dbReference type="PROSITE" id="PS50995">
    <property type="entry name" value="HTH_MARR_2"/>
    <property type="match status" value="1"/>
</dbReference>
<reference evidence="6 7" key="1">
    <citation type="journal article" date="2012" name="J. Bacteriol.">
        <title>Genome Sequence of n-Alkane-Degrading Hydrocarboniphaga effusa Strain AP103T (ATCC BAA-332T).</title>
        <authorList>
            <person name="Chang H.K."/>
            <person name="Zylstra G.J."/>
            <person name="Chae J.C."/>
        </authorList>
    </citation>
    <scope>NUCLEOTIDE SEQUENCE [LARGE SCALE GENOMIC DNA]</scope>
    <source>
        <strain evidence="6 7">AP103</strain>
    </source>
</reference>
<keyword evidence="1" id="KW-0805">Transcription regulation</keyword>
<dbReference type="PRINTS" id="PR00598">
    <property type="entry name" value="HTHMARR"/>
</dbReference>
<evidence type="ECO:0000256" key="2">
    <source>
        <dbReference type="ARBA" id="ARBA00023125"/>
    </source>
</evidence>
<dbReference type="GO" id="GO:0003677">
    <property type="term" value="F:DNA binding"/>
    <property type="evidence" value="ECO:0007669"/>
    <property type="project" value="UniProtKB-KW"/>
</dbReference>
<organism evidence="6 7">
    <name type="scientific">Hydrocarboniphaga effusa AP103</name>
    <dbReference type="NCBI Taxonomy" id="1172194"/>
    <lineage>
        <taxon>Bacteria</taxon>
        <taxon>Pseudomonadati</taxon>
        <taxon>Pseudomonadota</taxon>
        <taxon>Gammaproteobacteria</taxon>
        <taxon>Nevskiales</taxon>
        <taxon>Nevskiaceae</taxon>
        <taxon>Hydrocarboniphaga</taxon>
    </lineage>
</organism>
<dbReference type="Pfam" id="PF12802">
    <property type="entry name" value="MarR_2"/>
    <property type="match status" value="1"/>
</dbReference>
<keyword evidence="7" id="KW-1185">Reference proteome</keyword>
<dbReference type="PATRIC" id="fig|1172194.4.peg.3388"/>
<dbReference type="SMART" id="SM00347">
    <property type="entry name" value="HTH_MARR"/>
    <property type="match status" value="1"/>
</dbReference>
<dbReference type="Proteomes" id="UP000003704">
    <property type="component" value="Unassembled WGS sequence"/>
</dbReference>
<evidence type="ECO:0000256" key="1">
    <source>
        <dbReference type="ARBA" id="ARBA00023015"/>
    </source>
</evidence>
<evidence type="ECO:0000313" key="6">
    <source>
        <dbReference type="EMBL" id="EIT68296.1"/>
    </source>
</evidence>
<dbReference type="Gene3D" id="1.10.10.10">
    <property type="entry name" value="Winged helix-like DNA-binding domain superfamily/Winged helix DNA-binding domain"/>
    <property type="match status" value="1"/>
</dbReference>
<dbReference type="InterPro" id="IPR023187">
    <property type="entry name" value="Tscrpt_reg_MarR-type_CS"/>
</dbReference>
<dbReference type="GO" id="GO:0003700">
    <property type="term" value="F:DNA-binding transcription factor activity"/>
    <property type="evidence" value="ECO:0007669"/>
    <property type="project" value="InterPro"/>
</dbReference>
<dbReference type="InterPro" id="IPR039422">
    <property type="entry name" value="MarR/SlyA-like"/>
</dbReference>
<evidence type="ECO:0000256" key="4">
    <source>
        <dbReference type="SAM" id="MobiDB-lite"/>
    </source>
</evidence>
<protein>
    <recommendedName>
        <fullName evidence="5">HTH marR-type domain-containing protein</fullName>
    </recommendedName>
</protein>
<dbReference type="EMBL" id="AKGD01000003">
    <property type="protein sequence ID" value="EIT68296.1"/>
    <property type="molecule type" value="Genomic_DNA"/>
</dbReference>
<dbReference type="SUPFAM" id="SSF46785">
    <property type="entry name" value="Winged helix' DNA-binding domain"/>
    <property type="match status" value="1"/>
</dbReference>
<gene>
    <name evidence="6" type="ORF">WQQ_34910</name>
</gene>
<feature type="region of interest" description="Disordered" evidence="4">
    <location>
        <begin position="1"/>
        <end position="20"/>
    </location>
</feature>
<proteinExistence type="predicted"/>
<comment type="caution">
    <text evidence="6">The sequence shown here is derived from an EMBL/GenBank/DDBJ whole genome shotgun (WGS) entry which is preliminary data.</text>
</comment>
<dbReference type="RefSeq" id="WP_007186430.1">
    <property type="nucleotide sequence ID" value="NZ_AKGD01000003.1"/>
</dbReference>
<sequence length="183" mass="20501">MSTNDDIDGKGNEDSFSPIEARLRHRRQQLGRLPYERLALMRLLTHLHKRTQEALSVVLAAHGLTPATYEVVMALYDQPDQTLTASELCQASGEKPANLTRICDGLVAAGWIVRKPDDADRRAVRVSLTPAGHEHVSRVQPEVWPVIENLTAMLDAQDVLRLTRLLRPMVARLDSTRAPSRVR</sequence>
<feature type="domain" description="HTH marR-type" evidence="5">
    <location>
        <begin position="37"/>
        <end position="171"/>
    </location>
</feature>
<dbReference type="PANTHER" id="PTHR33164:SF43">
    <property type="entry name" value="HTH-TYPE TRANSCRIPTIONAL REPRESSOR YETL"/>
    <property type="match status" value="1"/>
</dbReference>
<dbReference type="PROSITE" id="PS01117">
    <property type="entry name" value="HTH_MARR_1"/>
    <property type="match status" value="1"/>
</dbReference>
<dbReference type="InterPro" id="IPR036390">
    <property type="entry name" value="WH_DNA-bd_sf"/>
</dbReference>
<dbReference type="PANTHER" id="PTHR33164">
    <property type="entry name" value="TRANSCRIPTIONAL REGULATOR, MARR FAMILY"/>
    <property type="match status" value="1"/>
</dbReference>
<evidence type="ECO:0000259" key="5">
    <source>
        <dbReference type="PROSITE" id="PS50995"/>
    </source>
</evidence>
<name>I8HXX2_9GAMM</name>
<dbReference type="InterPro" id="IPR000835">
    <property type="entry name" value="HTH_MarR-typ"/>
</dbReference>
<evidence type="ECO:0000313" key="7">
    <source>
        <dbReference type="Proteomes" id="UP000003704"/>
    </source>
</evidence>
<dbReference type="STRING" id="1172194.WQQ_34910"/>
<keyword evidence="3" id="KW-0804">Transcription</keyword>